<dbReference type="OrthoDB" id="9809513at2"/>
<dbReference type="Proteomes" id="UP000219465">
    <property type="component" value="Unassembled WGS sequence"/>
</dbReference>
<gene>
    <name evidence="1" type="ORF">SAMN05877838_0592</name>
</gene>
<protein>
    <submittedName>
        <fullName evidence="1">Uncharacterized protein</fullName>
    </submittedName>
</protein>
<dbReference type="EMBL" id="OCPC01000001">
    <property type="protein sequence ID" value="SOE08861.1"/>
    <property type="molecule type" value="Genomic_DNA"/>
</dbReference>
<accession>A0A286HM64</accession>
<dbReference type="RefSeq" id="WP_097106449.1">
    <property type="nucleotide sequence ID" value="NZ_OCPC01000001.1"/>
</dbReference>
<name>A0A286HM64_9HYPH</name>
<evidence type="ECO:0000313" key="1">
    <source>
        <dbReference type="EMBL" id="SOE08861.1"/>
    </source>
</evidence>
<reference evidence="2" key="1">
    <citation type="submission" date="2017-08" db="EMBL/GenBank/DDBJ databases">
        <authorList>
            <person name="Varghese N."/>
            <person name="Submissions S."/>
        </authorList>
    </citation>
    <scope>NUCLEOTIDE SEQUENCE [LARGE SCALE GENOMIC DNA]</scope>
    <source>
        <strain evidence="2">KCTC 23107</strain>
    </source>
</reference>
<sequence length="89" mass="9854">MTHTTAHTPDELDDLIVQEKLQVALEFQHDAWAESTADGIEPEIIADAAMITAIRETVRALGEEQAEALVESLRSRILAGEFSPERILQ</sequence>
<keyword evidence="2" id="KW-1185">Reference proteome</keyword>
<evidence type="ECO:0000313" key="2">
    <source>
        <dbReference type="Proteomes" id="UP000219465"/>
    </source>
</evidence>
<organism evidence="1 2">
    <name type="scientific">Hoeflea halophila</name>
    <dbReference type="NCBI Taxonomy" id="714899"/>
    <lineage>
        <taxon>Bacteria</taxon>
        <taxon>Pseudomonadati</taxon>
        <taxon>Pseudomonadota</taxon>
        <taxon>Alphaproteobacteria</taxon>
        <taxon>Hyphomicrobiales</taxon>
        <taxon>Rhizobiaceae</taxon>
        <taxon>Hoeflea</taxon>
    </lineage>
</organism>
<proteinExistence type="predicted"/>
<dbReference type="AlphaFoldDB" id="A0A286HM64"/>